<keyword evidence="3" id="KW-0285">Flavoprotein</keyword>
<evidence type="ECO:0000313" key="9">
    <source>
        <dbReference type="EMBL" id="PSR22990.1"/>
    </source>
</evidence>
<dbReference type="InterPro" id="IPR012999">
    <property type="entry name" value="Pyr_OxRdtase_I_AS"/>
</dbReference>
<dbReference type="GO" id="GO:0004148">
    <property type="term" value="F:dihydrolipoyl dehydrogenase (NADH) activity"/>
    <property type="evidence" value="ECO:0007669"/>
    <property type="project" value="TreeGrafter"/>
</dbReference>
<comment type="caution">
    <text evidence="9">The sequence shown here is derived from an EMBL/GenBank/DDBJ whole genome shotgun (WGS) entry which is preliminary data.</text>
</comment>
<proteinExistence type="inferred from homology"/>
<comment type="cofactor">
    <cofactor evidence="1">
        <name>FAD</name>
        <dbReference type="ChEBI" id="CHEBI:57692"/>
    </cofactor>
</comment>
<dbReference type="Pfam" id="PF07992">
    <property type="entry name" value="Pyr_redox_2"/>
    <property type="match status" value="1"/>
</dbReference>
<evidence type="ECO:0000256" key="1">
    <source>
        <dbReference type="ARBA" id="ARBA00001974"/>
    </source>
</evidence>
<evidence type="ECO:0000313" key="10">
    <source>
        <dbReference type="Proteomes" id="UP000242705"/>
    </source>
</evidence>
<evidence type="ECO:0000256" key="5">
    <source>
        <dbReference type="ARBA" id="ARBA00023002"/>
    </source>
</evidence>
<dbReference type="Gene3D" id="3.50.50.60">
    <property type="entry name" value="FAD/NAD(P)-binding domain"/>
    <property type="match status" value="1"/>
</dbReference>
<evidence type="ECO:0000256" key="4">
    <source>
        <dbReference type="ARBA" id="ARBA00022827"/>
    </source>
</evidence>
<evidence type="ECO:0000256" key="2">
    <source>
        <dbReference type="ARBA" id="ARBA00007532"/>
    </source>
</evidence>
<dbReference type="PANTHER" id="PTHR22912">
    <property type="entry name" value="DISULFIDE OXIDOREDUCTASE"/>
    <property type="match status" value="1"/>
</dbReference>
<evidence type="ECO:0000256" key="7">
    <source>
        <dbReference type="ARBA" id="ARBA00023284"/>
    </source>
</evidence>
<dbReference type="GO" id="GO:0050660">
    <property type="term" value="F:flavin adenine dinucleotide binding"/>
    <property type="evidence" value="ECO:0007669"/>
    <property type="project" value="TreeGrafter"/>
</dbReference>
<accession>A0A2T2WL87</accession>
<comment type="similarity">
    <text evidence="2">Belongs to the class-I pyridine nucleotide-disulfide oxidoreductase family.</text>
</comment>
<keyword evidence="6" id="KW-1015">Disulfide bond</keyword>
<evidence type="ECO:0000256" key="3">
    <source>
        <dbReference type="ARBA" id="ARBA00022630"/>
    </source>
</evidence>
<evidence type="ECO:0000259" key="8">
    <source>
        <dbReference type="Pfam" id="PF07992"/>
    </source>
</evidence>
<dbReference type="GO" id="GO:0006103">
    <property type="term" value="P:2-oxoglutarate metabolic process"/>
    <property type="evidence" value="ECO:0007669"/>
    <property type="project" value="TreeGrafter"/>
</dbReference>
<name>A0A2T2WL87_SULTH</name>
<dbReference type="PANTHER" id="PTHR22912:SF151">
    <property type="entry name" value="DIHYDROLIPOYL DEHYDROGENASE, MITOCHONDRIAL"/>
    <property type="match status" value="1"/>
</dbReference>
<keyword evidence="4" id="KW-0274">FAD</keyword>
<dbReference type="PROSITE" id="PS00076">
    <property type="entry name" value="PYRIDINE_REDOX_1"/>
    <property type="match status" value="1"/>
</dbReference>
<reference evidence="9 10" key="1">
    <citation type="journal article" date="2014" name="BMC Genomics">
        <title>Comparison of environmental and isolate Sulfobacillus genomes reveals diverse carbon, sulfur, nitrogen, and hydrogen metabolisms.</title>
        <authorList>
            <person name="Justice N.B."/>
            <person name="Norman A."/>
            <person name="Brown C.T."/>
            <person name="Singh A."/>
            <person name="Thomas B.C."/>
            <person name="Banfield J.F."/>
        </authorList>
    </citation>
    <scope>NUCLEOTIDE SEQUENCE [LARGE SCALE GENOMIC DNA]</scope>
    <source>
        <strain evidence="9">AMDSBA5</strain>
    </source>
</reference>
<organism evidence="9 10">
    <name type="scientific">Sulfobacillus thermosulfidooxidans</name>
    <dbReference type="NCBI Taxonomy" id="28034"/>
    <lineage>
        <taxon>Bacteria</taxon>
        <taxon>Bacillati</taxon>
        <taxon>Bacillota</taxon>
        <taxon>Clostridia</taxon>
        <taxon>Eubacteriales</taxon>
        <taxon>Clostridiales Family XVII. Incertae Sedis</taxon>
        <taxon>Sulfobacillus</taxon>
    </lineage>
</organism>
<keyword evidence="5" id="KW-0560">Oxidoreductase</keyword>
<feature type="domain" description="FAD/NAD(P)-binding" evidence="8">
    <location>
        <begin position="7"/>
        <end position="125"/>
    </location>
</feature>
<protein>
    <recommendedName>
        <fullName evidence="8">FAD/NAD(P)-binding domain-containing protein</fullName>
    </recommendedName>
</protein>
<dbReference type="InterPro" id="IPR050151">
    <property type="entry name" value="Class-I_Pyr_Nuc-Dis_Oxidored"/>
</dbReference>
<sequence>MTHQEIFDLIVIGARGGGYSAAFRLANADKRVLLIDSLGNLGGNCLYEGCVPSKAVRQATIMVYNSTQANFFGITGSRAAGNWSAIRAYKDGIQSRRYSQHRLEITQTTSLSFIHGTGRLLDAHHVEVTDLDHSEMC</sequence>
<dbReference type="PRINTS" id="PR00411">
    <property type="entry name" value="PNDRDTASEI"/>
</dbReference>
<dbReference type="EMBL" id="PXYX01000076">
    <property type="protein sequence ID" value="PSR22990.1"/>
    <property type="molecule type" value="Genomic_DNA"/>
</dbReference>
<gene>
    <name evidence="9" type="ORF">C7B47_16240</name>
</gene>
<dbReference type="AlphaFoldDB" id="A0A2T2WL87"/>
<dbReference type="SUPFAM" id="SSF51905">
    <property type="entry name" value="FAD/NAD(P)-binding domain"/>
    <property type="match status" value="1"/>
</dbReference>
<dbReference type="InterPro" id="IPR023753">
    <property type="entry name" value="FAD/NAD-binding_dom"/>
</dbReference>
<dbReference type="InterPro" id="IPR036188">
    <property type="entry name" value="FAD/NAD-bd_sf"/>
</dbReference>
<evidence type="ECO:0000256" key="6">
    <source>
        <dbReference type="ARBA" id="ARBA00023157"/>
    </source>
</evidence>
<keyword evidence="7" id="KW-0676">Redox-active center</keyword>
<dbReference type="Proteomes" id="UP000242705">
    <property type="component" value="Unassembled WGS sequence"/>
</dbReference>